<evidence type="ECO:0000313" key="5">
    <source>
        <dbReference type="EMBL" id="USQ98355.1"/>
    </source>
</evidence>
<reference evidence="5 6" key="1">
    <citation type="submission" date="2022-04" db="EMBL/GenBank/DDBJ databases">
        <title>Genome sequence of soybean root-associated Caulobacter segnis RL271.</title>
        <authorList>
            <person name="Longley R."/>
            <person name="Bonito G."/>
            <person name="Trigodet F."/>
            <person name="Crosson S."/>
            <person name="Fiebig A."/>
        </authorList>
    </citation>
    <scope>NUCLEOTIDE SEQUENCE [LARGE SCALE GENOMIC DNA]</scope>
    <source>
        <strain evidence="5 6">RL271</strain>
    </source>
</reference>
<dbReference type="SMART" id="SM00062">
    <property type="entry name" value="PBPb"/>
    <property type="match status" value="1"/>
</dbReference>
<dbReference type="EMBL" id="CP096040">
    <property type="protein sequence ID" value="USQ98355.1"/>
    <property type="molecule type" value="Genomic_DNA"/>
</dbReference>
<dbReference type="CDD" id="cd13692">
    <property type="entry name" value="PBP2_BztA"/>
    <property type="match status" value="1"/>
</dbReference>
<sequence length="358" mass="38598">MSVRFGLAILAALVLVGCDRPASTPEPKPVEAPLKIKPAAPSATLKAVRARGELRCGVNPELPGFAFRDNGGRWRGFNVDFCRALAAAVLGKPDQVVFVPLGNDERIAALRSGKVDVLWRNTSWTFSRDAGDQLDMAAISYFDGQGFLVRRSLNLTSAVELNTAKICVQSNATSAQNLEDFFRSRGIAYTAMMFDSEEQTRAAYQADKCDAFTADISALAAARSVLDDPGAHVILPDAISKEPLGPLVRQDDPAWTDIVRWTLYALILAEEHGVTKANAKAMKDGPDPEARRLLGEGGYGAMLGLDADWAYRAITAGGNYGEIFDREIGGGSALKLDRGLNALWNAQKPGLLYAPPMR</sequence>
<dbReference type="Proteomes" id="UP001057520">
    <property type="component" value="Chromosome"/>
</dbReference>
<gene>
    <name evidence="5" type="ORF">MZV50_12755</name>
</gene>
<organism evidence="5 6">
    <name type="scientific">Caulobacter segnis</name>
    <dbReference type="NCBI Taxonomy" id="88688"/>
    <lineage>
        <taxon>Bacteria</taxon>
        <taxon>Pseudomonadati</taxon>
        <taxon>Pseudomonadota</taxon>
        <taxon>Alphaproteobacteria</taxon>
        <taxon>Caulobacterales</taxon>
        <taxon>Caulobacteraceae</taxon>
        <taxon>Caulobacter</taxon>
    </lineage>
</organism>
<evidence type="ECO:0000256" key="1">
    <source>
        <dbReference type="ARBA" id="ARBA00010333"/>
    </source>
</evidence>
<comment type="similarity">
    <text evidence="1">Belongs to the bacterial solute-binding protein 3 family.</text>
</comment>
<dbReference type="PANTHER" id="PTHR30085:SF7">
    <property type="entry name" value="AMINO-ACID ABC TRANSPORTER-BINDING PROTEIN YHDW-RELATED"/>
    <property type="match status" value="1"/>
</dbReference>
<dbReference type="PROSITE" id="PS51257">
    <property type="entry name" value="PROKAR_LIPOPROTEIN"/>
    <property type="match status" value="1"/>
</dbReference>
<dbReference type="PANTHER" id="PTHR30085">
    <property type="entry name" value="AMINO ACID ABC TRANSPORTER PERMEASE"/>
    <property type="match status" value="1"/>
</dbReference>
<evidence type="ECO:0000259" key="4">
    <source>
        <dbReference type="SMART" id="SM00062"/>
    </source>
</evidence>
<keyword evidence="6" id="KW-1185">Reference proteome</keyword>
<keyword evidence="2" id="KW-0813">Transport</keyword>
<feature type="domain" description="Solute-binding protein family 3/N-terminal" evidence="4">
    <location>
        <begin position="53"/>
        <end position="282"/>
    </location>
</feature>
<evidence type="ECO:0000256" key="3">
    <source>
        <dbReference type="ARBA" id="ARBA00022729"/>
    </source>
</evidence>
<dbReference type="InterPro" id="IPR051455">
    <property type="entry name" value="Bact_solute-bind_prot3"/>
</dbReference>
<keyword evidence="3" id="KW-0732">Signal</keyword>
<dbReference type="Pfam" id="PF00497">
    <property type="entry name" value="SBP_bac_3"/>
    <property type="match status" value="1"/>
</dbReference>
<accession>A0ABY4ZZW5</accession>
<dbReference type="SUPFAM" id="SSF53850">
    <property type="entry name" value="Periplasmic binding protein-like II"/>
    <property type="match status" value="1"/>
</dbReference>
<evidence type="ECO:0000256" key="2">
    <source>
        <dbReference type="ARBA" id="ARBA00022448"/>
    </source>
</evidence>
<dbReference type="Gene3D" id="3.40.190.10">
    <property type="entry name" value="Periplasmic binding protein-like II"/>
    <property type="match status" value="2"/>
</dbReference>
<protein>
    <submittedName>
        <fullName evidence="5">Amino acid ABC transporter substrate-binding protein</fullName>
    </submittedName>
</protein>
<name>A0ABY4ZZW5_9CAUL</name>
<dbReference type="InterPro" id="IPR001638">
    <property type="entry name" value="Solute-binding_3/MltF_N"/>
</dbReference>
<proteinExistence type="inferred from homology"/>
<evidence type="ECO:0000313" key="6">
    <source>
        <dbReference type="Proteomes" id="UP001057520"/>
    </source>
</evidence>